<comment type="function">
    <text evidence="4">Involved in ubiquitination and subsequent proteasomal degradation of target proteins. Together with CUL1, RBX1 and a F-box protein, it forms a SCF E3 ubiquitin ligase complex. The functional specificity of this complex depends on the type of F-box protein. In the SCF complex, it serves as an adapter that links the F-box protein to CUL1.</text>
</comment>
<dbReference type="eggNOG" id="KOG1724">
    <property type="taxonomic scope" value="Eukaryota"/>
</dbReference>
<dbReference type="UniPathway" id="UPA00143"/>
<dbReference type="InterPro" id="IPR011333">
    <property type="entry name" value="SKP1/BTB/POZ_sf"/>
</dbReference>
<gene>
    <name evidence="9" type="primary">LOC104585980</name>
</gene>
<dbReference type="Pfam" id="PF03931">
    <property type="entry name" value="Skp1_POZ"/>
    <property type="match status" value="1"/>
</dbReference>
<feature type="region of interest" description="Disordered" evidence="5">
    <location>
        <begin position="1"/>
        <end position="23"/>
    </location>
</feature>
<evidence type="ECO:0000313" key="8">
    <source>
        <dbReference type="Proteomes" id="UP000189703"/>
    </source>
</evidence>
<dbReference type="InterPro" id="IPR001232">
    <property type="entry name" value="SKP1-like"/>
</dbReference>
<dbReference type="GO" id="GO:0097602">
    <property type="term" value="F:cullin family protein binding"/>
    <property type="evidence" value="ECO:0000318"/>
    <property type="project" value="GO_Central"/>
</dbReference>
<dbReference type="InterPro" id="IPR016897">
    <property type="entry name" value="SKP1"/>
</dbReference>
<dbReference type="AlphaFoldDB" id="A0A1U7Z2B4"/>
<dbReference type="PANTHER" id="PTHR11165">
    <property type="entry name" value="SKP1"/>
    <property type="match status" value="1"/>
</dbReference>
<accession>A0A1U7Z2B4</accession>
<evidence type="ECO:0000256" key="4">
    <source>
        <dbReference type="PIRNR" id="PIRNR028729"/>
    </source>
</evidence>
<dbReference type="InParanoid" id="A0A1U7Z2B4"/>
<comment type="similarity">
    <text evidence="2 4">Belongs to the SKP1 family.</text>
</comment>
<dbReference type="InterPro" id="IPR016072">
    <property type="entry name" value="Skp1_comp_dimer"/>
</dbReference>
<dbReference type="GO" id="GO:0016567">
    <property type="term" value="P:protein ubiquitination"/>
    <property type="evidence" value="ECO:0007669"/>
    <property type="project" value="UniProtKB-UniRule"/>
</dbReference>
<dbReference type="CDD" id="cd18322">
    <property type="entry name" value="BTB_POZ_SKP1"/>
    <property type="match status" value="1"/>
</dbReference>
<comment type="subunit">
    <text evidence="4">Part of a SCF (SKP1-cullin-F-box) protein ligase complex.</text>
</comment>
<comment type="pathway">
    <text evidence="1 4">Protein modification; protein ubiquitination.</text>
</comment>
<sequence>MASSSSSLPSPSSSSSSSSSKKLVLRSSDEKHFEVDEAVALQSEMIKQMVEDGFGGDVIPLLNVSSNILSKVIDYCKKHVDFDSKKKMDDRRRWDAEYIDVGVDELYHLIMAANYRNIKGLLDLTCQKVADTIKGKKPKQIRIIFNIKNDVTPEGEQKIRKEHSWAFE</sequence>
<dbReference type="GO" id="GO:0009867">
    <property type="term" value="P:jasmonic acid mediated signaling pathway"/>
    <property type="evidence" value="ECO:0007669"/>
    <property type="project" value="UniProtKB-ARBA"/>
</dbReference>
<protein>
    <recommendedName>
        <fullName evidence="4">SKP1-like protein</fullName>
    </recommendedName>
</protein>
<dbReference type="Proteomes" id="UP000189703">
    <property type="component" value="Unplaced"/>
</dbReference>
<proteinExistence type="inferred from homology"/>
<dbReference type="GO" id="GO:0005634">
    <property type="term" value="C:nucleus"/>
    <property type="evidence" value="ECO:0000318"/>
    <property type="project" value="GO_Central"/>
</dbReference>
<dbReference type="PIRSF" id="PIRSF028729">
    <property type="entry name" value="E3_ubiquit_lig_SCF_Skp"/>
    <property type="match status" value="1"/>
</dbReference>
<evidence type="ECO:0000256" key="1">
    <source>
        <dbReference type="ARBA" id="ARBA00004906"/>
    </source>
</evidence>
<dbReference type="SUPFAM" id="SSF81382">
    <property type="entry name" value="Skp1 dimerisation domain-like"/>
    <property type="match status" value="1"/>
</dbReference>
<dbReference type="Gene3D" id="3.30.710.10">
    <property type="entry name" value="Potassium Channel Kv1.1, Chain A"/>
    <property type="match status" value="1"/>
</dbReference>
<dbReference type="KEGG" id="nnu:104585980"/>
<organism evidence="8 9">
    <name type="scientific">Nelumbo nucifera</name>
    <name type="common">Sacred lotus</name>
    <dbReference type="NCBI Taxonomy" id="4432"/>
    <lineage>
        <taxon>Eukaryota</taxon>
        <taxon>Viridiplantae</taxon>
        <taxon>Streptophyta</taxon>
        <taxon>Embryophyta</taxon>
        <taxon>Tracheophyta</taxon>
        <taxon>Spermatophyta</taxon>
        <taxon>Magnoliopsida</taxon>
        <taxon>Proteales</taxon>
        <taxon>Nelumbonaceae</taxon>
        <taxon>Nelumbo</taxon>
    </lineage>
</organism>
<evidence type="ECO:0000256" key="2">
    <source>
        <dbReference type="ARBA" id="ARBA00009993"/>
    </source>
</evidence>
<evidence type="ECO:0000259" key="6">
    <source>
        <dbReference type="Pfam" id="PF01466"/>
    </source>
</evidence>
<feature type="domain" description="SKP1 component POZ" evidence="7">
    <location>
        <begin position="21"/>
        <end position="80"/>
    </location>
</feature>
<feature type="domain" description="SKP1 component dimerisation" evidence="6">
    <location>
        <begin position="119"/>
        <end position="166"/>
    </location>
</feature>
<dbReference type="OrthoDB" id="7827685at2759"/>
<dbReference type="InterPro" id="IPR036296">
    <property type="entry name" value="SKP1-like_dim_sf"/>
</dbReference>
<name>A0A1U7Z2B4_NELNU</name>
<dbReference type="FunFam" id="3.30.710.10:FF:000026">
    <property type="entry name" value="E3 ubiquitin ligase complex SCF subunit"/>
    <property type="match status" value="1"/>
</dbReference>
<dbReference type="GeneID" id="104585980"/>
<keyword evidence="8" id="KW-1185">Reference proteome</keyword>
<evidence type="ECO:0000313" key="9">
    <source>
        <dbReference type="RefSeq" id="XP_010241354.1"/>
    </source>
</evidence>
<keyword evidence="3 4" id="KW-0833">Ubl conjugation pathway</keyword>
<evidence type="ECO:0000256" key="5">
    <source>
        <dbReference type="SAM" id="MobiDB-lite"/>
    </source>
</evidence>
<dbReference type="GO" id="GO:0031146">
    <property type="term" value="P:SCF-dependent proteasomal ubiquitin-dependent protein catabolic process"/>
    <property type="evidence" value="ECO:0000318"/>
    <property type="project" value="GO_Central"/>
</dbReference>
<evidence type="ECO:0000256" key="3">
    <source>
        <dbReference type="ARBA" id="ARBA00022786"/>
    </source>
</evidence>
<dbReference type="GO" id="GO:0005737">
    <property type="term" value="C:cytoplasm"/>
    <property type="evidence" value="ECO:0000318"/>
    <property type="project" value="GO_Central"/>
</dbReference>
<dbReference type="STRING" id="4432.A0A1U7Z2B4"/>
<dbReference type="RefSeq" id="XP_010241354.1">
    <property type="nucleotide sequence ID" value="XM_010243052.1"/>
</dbReference>
<feature type="compositionally biased region" description="Low complexity" evidence="5">
    <location>
        <begin position="1"/>
        <end position="22"/>
    </location>
</feature>
<dbReference type="SUPFAM" id="SSF54695">
    <property type="entry name" value="POZ domain"/>
    <property type="match status" value="1"/>
</dbReference>
<evidence type="ECO:0000259" key="7">
    <source>
        <dbReference type="Pfam" id="PF03931"/>
    </source>
</evidence>
<dbReference type="Pfam" id="PF01466">
    <property type="entry name" value="Skp1"/>
    <property type="match status" value="1"/>
</dbReference>
<reference evidence="9" key="1">
    <citation type="submission" date="2025-08" db="UniProtKB">
        <authorList>
            <consortium name="RefSeq"/>
        </authorList>
    </citation>
    <scope>IDENTIFICATION</scope>
</reference>
<dbReference type="OMA" id="RETKWFD"/>
<dbReference type="SMART" id="SM00512">
    <property type="entry name" value="Skp1"/>
    <property type="match status" value="1"/>
</dbReference>
<dbReference type="InterPro" id="IPR016073">
    <property type="entry name" value="Skp1_comp_POZ"/>
</dbReference>